<sequence length="221" mass="24334">MDTSTQKAVVYILRGAQLFFSILVLGLAAGLLADIGTNWNRVTYSLVIAIFTLIYAAFIGLIMHASMAHTILPIIILIIESLFTLFWLVAFALVADTFGSFTCYSATWCKLGKALIPFTLFNWLLFTATLILFIVFTIVPLCKINGANSITKPATLSYGAVFPASVPKAENKEELPAEQNIGINTSDDEAREAKDTHTNNDSFENVEHPHEMDREGIAPRD</sequence>
<dbReference type="FunCoup" id="A3LNT6">
    <property type="interactions" value="15"/>
</dbReference>
<evidence type="ECO:0000256" key="2">
    <source>
        <dbReference type="ARBA" id="ARBA00022692"/>
    </source>
</evidence>
<organism evidence="8 9">
    <name type="scientific">Scheffersomyces stipitis (strain ATCC 58785 / CBS 6054 / NBRC 10063 / NRRL Y-11545)</name>
    <name type="common">Yeast</name>
    <name type="synonym">Pichia stipitis</name>
    <dbReference type="NCBI Taxonomy" id="322104"/>
    <lineage>
        <taxon>Eukaryota</taxon>
        <taxon>Fungi</taxon>
        <taxon>Dikarya</taxon>
        <taxon>Ascomycota</taxon>
        <taxon>Saccharomycotina</taxon>
        <taxon>Pichiomycetes</taxon>
        <taxon>Debaryomycetaceae</taxon>
        <taxon>Scheffersomyces</taxon>
    </lineage>
</organism>
<dbReference type="eggNOG" id="ENOG502S522">
    <property type="taxonomic scope" value="Eukaryota"/>
</dbReference>
<dbReference type="Proteomes" id="UP000002258">
    <property type="component" value="Chromosome 2"/>
</dbReference>
<feature type="transmembrane region" description="Helical" evidence="6">
    <location>
        <begin position="115"/>
        <end position="142"/>
    </location>
</feature>
<feature type="region of interest" description="Disordered" evidence="5">
    <location>
        <begin position="171"/>
        <end position="221"/>
    </location>
</feature>
<evidence type="ECO:0000256" key="6">
    <source>
        <dbReference type="SAM" id="Phobius"/>
    </source>
</evidence>
<evidence type="ECO:0000313" key="9">
    <source>
        <dbReference type="Proteomes" id="UP000002258"/>
    </source>
</evidence>
<comment type="subcellular location">
    <subcellularLocation>
        <location evidence="1">Membrane</location>
        <topology evidence="1">Multi-pass membrane protein</topology>
    </subcellularLocation>
</comment>
<dbReference type="OrthoDB" id="2117453at2759"/>
<keyword evidence="9" id="KW-1185">Reference proteome</keyword>
<keyword evidence="4 6" id="KW-0472">Membrane</keyword>
<feature type="domain" description="MARVEL" evidence="7">
    <location>
        <begin position="10"/>
        <end position="132"/>
    </location>
</feature>
<feature type="compositionally biased region" description="Basic and acidic residues" evidence="5">
    <location>
        <begin position="205"/>
        <end position="221"/>
    </location>
</feature>
<name>A3LNT6_PICST</name>
<dbReference type="PANTHER" id="PTHR37451">
    <property type="entry name" value="MARVEL DOMAIN"/>
    <property type="match status" value="1"/>
</dbReference>
<evidence type="ECO:0000259" key="7">
    <source>
        <dbReference type="Pfam" id="PF01284"/>
    </source>
</evidence>
<dbReference type="InterPro" id="IPR008253">
    <property type="entry name" value="Marvel"/>
</dbReference>
<gene>
    <name evidence="8" type="ORF">PICST_29702</name>
</gene>
<evidence type="ECO:0000256" key="5">
    <source>
        <dbReference type="SAM" id="MobiDB-lite"/>
    </source>
</evidence>
<protein>
    <recommendedName>
        <fullName evidence="7">MARVEL domain-containing protein</fullName>
    </recommendedName>
</protein>
<dbReference type="GeneID" id="4837075"/>
<evidence type="ECO:0000256" key="3">
    <source>
        <dbReference type="ARBA" id="ARBA00022989"/>
    </source>
</evidence>
<proteinExistence type="predicted"/>
<evidence type="ECO:0000256" key="1">
    <source>
        <dbReference type="ARBA" id="ARBA00004141"/>
    </source>
</evidence>
<keyword evidence="2 6" id="KW-0812">Transmembrane</keyword>
<feature type="transmembrane region" description="Helical" evidence="6">
    <location>
        <begin position="44"/>
        <end position="62"/>
    </location>
</feature>
<evidence type="ECO:0000256" key="4">
    <source>
        <dbReference type="ARBA" id="ARBA00023136"/>
    </source>
</evidence>
<dbReference type="OMA" id="VFYLSAM"/>
<evidence type="ECO:0000313" key="8">
    <source>
        <dbReference type="EMBL" id="ABN64384.1"/>
    </source>
</evidence>
<dbReference type="GO" id="GO:0016020">
    <property type="term" value="C:membrane"/>
    <property type="evidence" value="ECO:0007669"/>
    <property type="project" value="UniProtKB-SubCell"/>
</dbReference>
<dbReference type="HOGENOM" id="CLU_089393_0_0_1"/>
<keyword evidence="3 6" id="KW-1133">Transmembrane helix</keyword>
<feature type="transmembrane region" description="Helical" evidence="6">
    <location>
        <begin position="12"/>
        <end position="32"/>
    </location>
</feature>
<accession>A3LNT6</accession>
<dbReference type="Pfam" id="PF01284">
    <property type="entry name" value="MARVEL"/>
    <property type="match status" value="1"/>
</dbReference>
<dbReference type="PANTHER" id="PTHR37451:SF1">
    <property type="entry name" value="MARVEL DOMAIN-CONTAINING PROTEIN"/>
    <property type="match status" value="1"/>
</dbReference>
<dbReference type="InParanoid" id="A3LNT6"/>
<dbReference type="EMBL" id="CP000496">
    <property type="protein sequence ID" value="ABN64384.1"/>
    <property type="molecule type" value="Genomic_DNA"/>
</dbReference>
<dbReference type="RefSeq" id="XP_001382413.1">
    <property type="nucleotide sequence ID" value="XM_001382376.1"/>
</dbReference>
<feature type="transmembrane region" description="Helical" evidence="6">
    <location>
        <begin position="74"/>
        <end position="95"/>
    </location>
</feature>
<dbReference type="KEGG" id="pic:PICST_29702"/>
<dbReference type="AlphaFoldDB" id="A3LNT6"/>
<reference evidence="8 9" key="1">
    <citation type="journal article" date="2007" name="Nat. Biotechnol.">
        <title>Genome sequence of the lignocellulose-bioconverting and xylose-fermenting yeast Pichia stipitis.</title>
        <authorList>
            <person name="Jeffries T.W."/>
            <person name="Grigoriev I.V."/>
            <person name="Grimwood J."/>
            <person name="Laplaza J.M."/>
            <person name="Aerts A."/>
            <person name="Salamov A."/>
            <person name="Schmutz J."/>
            <person name="Lindquist E."/>
            <person name="Dehal P."/>
            <person name="Shapiro H."/>
            <person name="Jin Y.S."/>
            <person name="Passoth V."/>
            <person name="Richardson P.M."/>
        </authorList>
    </citation>
    <scope>NUCLEOTIDE SEQUENCE [LARGE SCALE GENOMIC DNA]</scope>
    <source>
        <strain evidence="9">ATCC 58785 / CBS 6054 / NBRC 10063 / NRRL Y-11545</strain>
    </source>
</reference>